<dbReference type="InterPro" id="IPR036779">
    <property type="entry name" value="LysM_dom_sf"/>
</dbReference>
<dbReference type="EC" id="4.2.2.-" evidence="3"/>
<keyword evidence="1 3" id="KW-0456">Lyase</keyword>
<dbReference type="Pfam" id="PF01476">
    <property type="entry name" value="LysM"/>
    <property type="match status" value="1"/>
</dbReference>
<dbReference type="HAMAP" id="MF_02071">
    <property type="entry name" value="RlpA"/>
    <property type="match status" value="1"/>
</dbReference>
<dbReference type="PANTHER" id="PTHR34183:SF8">
    <property type="entry name" value="ENDOLYTIC PEPTIDOGLYCAN TRANSGLYCOSYLASE RLPA-RELATED"/>
    <property type="match status" value="1"/>
</dbReference>
<dbReference type="InterPro" id="IPR012997">
    <property type="entry name" value="RplA"/>
</dbReference>
<dbReference type="SMART" id="SM00257">
    <property type="entry name" value="LysM"/>
    <property type="match status" value="1"/>
</dbReference>
<keyword evidence="3" id="KW-0732">Signal</keyword>
<proteinExistence type="inferred from homology"/>
<evidence type="ECO:0000313" key="6">
    <source>
        <dbReference type="EMBL" id="GGR83807.1"/>
    </source>
</evidence>
<evidence type="ECO:0000256" key="2">
    <source>
        <dbReference type="ARBA" id="ARBA00023316"/>
    </source>
</evidence>
<dbReference type="Pfam" id="PF03330">
    <property type="entry name" value="DPBB_1"/>
    <property type="match status" value="1"/>
</dbReference>
<dbReference type="PANTHER" id="PTHR34183">
    <property type="entry name" value="ENDOLYTIC PEPTIDOGLYCAN TRANSGLYCOSYLASE RLPA"/>
    <property type="match status" value="1"/>
</dbReference>
<dbReference type="Proteomes" id="UP000644548">
    <property type="component" value="Unassembled WGS sequence"/>
</dbReference>
<dbReference type="EMBL" id="BMQN01000001">
    <property type="protein sequence ID" value="GGR83807.1"/>
    <property type="molecule type" value="Genomic_DNA"/>
</dbReference>
<comment type="caution">
    <text evidence="6">The sequence shown here is derived from an EMBL/GenBank/DDBJ whole genome shotgun (WGS) entry which is preliminary data.</text>
</comment>
<reference evidence="7" key="1">
    <citation type="journal article" date="2019" name="Int. J. Syst. Evol. Microbiol.">
        <title>The Global Catalogue of Microorganisms (GCM) 10K type strain sequencing project: providing services to taxonomists for standard genome sequencing and annotation.</title>
        <authorList>
            <consortium name="The Broad Institute Genomics Platform"/>
            <consortium name="The Broad Institute Genome Sequencing Center for Infectious Disease"/>
            <person name="Wu L."/>
            <person name="Ma J."/>
        </authorList>
    </citation>
    <scope>NUCLEOTIDE SEQUENCE [LARGE SCALE GENOMIC DNA]</scope>
    <source>
        <strain evidence="7">JCM 31405</strain>
    </source>
</reference>
<feature type="domain" description="LysM" evidence="5">
    <location>
        <begin position="22"/>
        <end position="65"/>
    </location>
</feature>
<dbReference type="Gene3D" id="3.10.350.10">
    <property type="entry name" value="LysM domain"/>
    <property type="match status" value="1"/>
</dbReference>
<evidence type="ECO:0000256" key="4">
    <source>
        <dbReference type="RuleBase" id="RU003495"/>
    </source>
</evidence>
<evidence type="ECO:0000256" key="3">
    <source>
        <dbReference type="HAMAP-Rule" id="MF_02071"/>
    </source>
</evidence>
<keyword evidence="2 3" id="KW-0961">Cell wall biogenesis/degradation</keyword>
<dbReference type="CDD" id="cd22268">
    <property type="entry name" value="DPBB_RlpA-like"/>
    <property type="match status" value="1"/>
</dbReference>
<dbReference type="CDD" id="cd00118">
    <property type="entry name" value="LysM"/>
    <property type="match status" value="1"/>
</dbReference>
<dbReference type="InterPro" id="IPR036908">
    <property type="entry name" value="RlpA-like_sf"/>
</dbReference>
<organism evidence="6 7">
    <name type="scientific">Deinococcus sedimenti</name>
    <dbReference type="NCBI Taxonomy" id="1867090"/>
    <lineage>
        <taxon>Bacteria</taxon>
        <taxon>Thermotogati</taxon>
        <taxon>Deinococcota</taxon>
        <taxon>Deinococci</taxon>
        <taxon>Deinococcales</taxon>
        <taxon>Deinococcaceae</taxon>
        <taxon>Deinococcus</taxon>
    </lineage>
</organism>
<accession>A0ABQ2S064</accession>
<feature type="signal peptide" evidence="3">
    <location>
        <begin position="1"/>
        <end position="21"/>
    </location>
</feature>
<dbReference type="PROSITE" id="PS51782">
    <property type="entry name" value="LYSM"/>
    <property type="match status" value="1"/>
</dbReference>
<keyword evidence="7" id="KW-1185">Reference proteome</keyword>
<dbReference type="RefSeq" id="WP_229783625.1">
    <property type="nucleotide sequence ID" value="NZ_BMQN01000001.1"/>
</dbReference>
<evidence type="ECO:0000313" key="7">
    <source>
        <dbReference type="Proteomes" id="UP000644548"/>
    </source>
</evidence>
<comment type="function">
    <text evidence="3">Lytic transglycosylase with a strong preference for naked glycan strands that lack stem peptides.</text>
</comment>
<sequence length="175" mass="18662" precursor="true">MSRAALVAALLLSGLLGSAQAGTYRVQAGDTLWGIARAHSISVTALLDLNRGRSATIRPGDTLRVPDRNTPTVRAAAFTPPQDTDRVFQQGQAVYYGGRFTPQTNLTAAHLTLPFGTWVRVTHTRTGRSVDVMINDRGPFGIQSRVIDLSTEAARALGIISEGVAPVTLSILSRP</sequence>
<dbReference type="InterPro" id="IPR018392">
    <property type="entry name" value="LysM"/>
</dbReference>
<comment type="similarity">
    <text evidence="3 4">Belongs to the RlpA family.</text>
</comment>
<dbReference type="NCBIfam" id="TIGR00413">
    <property type="entry name" value="rlpA"/>
    <property type="match status" value="1"/>
</dbReference>
<name>A0ABQ2S064_9DEIO</name>
<dbReference type="SUPFAM" id="SSF50685">
    <property type="entry name" value="Barwin-like endoglucanases"/>
    <property type="match status" value="1"/>
</dbReference>
<evidence type="ECO:0000259" key="5">
    <source>
        <dbReference type="PROSITE" id="PS51782"/>
    </source>
</evidence>
<protein>
    <recommendedName>
        <fullName evidence="3">Probable endolytic peptidoglycan transglycosylase RlpA</fullName>
        <ecNumber evidence="3">4.2.2.-</ecNumber>
    </recommendedName>
</protein>
<dbReference type="SUPFAM" id="SSF54106">
    <property type="entry name" value="LysM domain"/>
    <property type="match status" value="1"/>
</dbReference>
<gene>
    <name evidence="3" type="primary">rlpA</name>
    <name evidence="6" type="ORF">GCM10008960_08590</name>
</gene>
<evidence type="ECO:0000256" key="1">
    <source>
        <dbReference type="ARBA" id="ARBA00023239"/>
    </source>
</evidence>
<dbReference type="InterPro" id="IPR034718">
    <property type="entry name" value="RlpA"/>
</dbReference>
<dbReference type="InterPro" id="IPR009009">
    <property type="entry name" value="RlpA-like_DPBB"/>
</dbReference>
<dbReference type="Gene3D" id="2.40.40.10">
    <property type="entry name" value="RlpA-like domain"/>
    <property type="match status" value="1"/>
</dbReference>
<feature type="chain" id="PRO_5044944849" description="Probable endolytic peptidoglycan transglycosylase RlpA" evidence="3">
    <location>
        <begin position="22"/>
        <end position="175"/>
    </location>
</feature>